<dbReference type="InterPro" id="IPR001810">
    <property type="entry name" value="F-box_dom"/>
</dbReference>
<organism evidence="6 7">
    <name type="scientific">Ascodesmis nigricans</name>
    <dbReference type="NCBI Taxonomy" id="341454"/>
    <lineage>
        <taxon>Eukaryota</taxon>
        <taxon>Fungi</taxon>
        <taxon>Dikarya</taxon>
        <taxon>Ascomycota</taxon>
        <taxon>Pezizomycotina</taxon>
        <taxon>Pezizomycetes</taxon>
        <taxon>Pezizales</taxon>
        <taxon>Ascodesmidaceae</taxon>
        <taxon>Ascodesmis</taxon>
    </lineage>
</organism>
<reference evidence="6 7" key="1">
    <citation type="submission" date="2019-04" db="EMBL/GenBank/DDBJ databases">
        <title>Comparative genomics and transcriptomics to analyze fruiting body development in filamentous ascomycetes.</title>
        <authorList>
            <consortium name="DOE Joint Genome Institute"/>
            <person name="Lutkenhaus R."/>
            <person name="Traeger S."/>
            <person name="Breuer J."/>
            <person name="Kuo A."/>
            <person name="Lipzen A."/>
            <person name="Pangilinan J."/>
            <person name="Dilworth D."/>
            <person name="Sandor L."/>
            <person name="Poggeler S."/>
            <person name="Barry K."/>
            <person name="Grigoriev I.V."/>
            <person name="Nowrousian M."/>
        </authorList>
    </citation>
    <scope>NUCLEOTIDE SEQUENCE [LARGE SCALE GENOMIC DNA]</scope>
    <source>
        <strain evidence="6 7">CBS 389.68</strain>
    </source>
</reference>
<dbReference type="GO" id="GO:0005634">
    <property type="term" value="C:nucleus"/>
    <property type="evidence" value="ECO:0007669"/>
    <property type="project" value="TreeGrafter"/>
</dbReference>
<keyword evidence="2 4" id="KW-0853">WD repeat</keyword>
<dbReference type="InParanoid" id="A0A4S2MPR8"/>
<dbReference type="Pfam" id="PF00400">
    <property type="entry name" value="WD40"/>
    <property type="match status" value="6"/>
</dbReference>
<feature type="repeat" description="WD" evidence="4">
    <location>
        <begin position="88"/>
        <end position="127"/>
    </location>
</feature>
<dbReference type="GO" id="GO:0005737">
    <property type="term" value="C:cytoplasm"/>
    <property type="evidence" value="ECO:0007669"/>
    <property type="project" value="TreeGrafter"/>
</dbReference>
<evidence type="ECO:0000313" key="7">
    <source>
        <dbReference type="Proteomes" id="UP000298138"/>
    </source>
</evidence>
<feature type="repeat" description="WD" evidence="4">
    <location>
        <begin position="268"/>
        <end position="309"/>
    </location>
</feature>
<dbReference type="SUPFAM" id="SSF50978">
    <property type="entry name" value="WD40 repeat-like"/>
    <property type="match status" value="1"/>
</dbReference>
<dbReference type="GO" id="GO:0043161">
    <property type="term" value="P:proteasome-mediated ubiquitin-dependent protein catabolic process"/>
    <property type="evidence" value="ECO:0007669"/>
    <property type="project" value="TreeGrafter"/>
</dbReference>
<dbReference type="EMBL" id="ML220134">
    <property type="protein sequence ID" value="TGZ79196.1"/>
    <property type="molecule type" value="Genomic_DNA"/>
</dbReference>
<evidence type="ECO:0000256" key="3">
    <source>
        <dbReference type="ARBA" id="ARBA00022737"/>
    </source>
</evidence>
<proteinExistence type="inferred from homology"/>
<dbReference type="Gene3D" id="2.130.10.10">
    <property type="entry name" value="YVTN repeat-like/Quinoprotein amine dehydrogenase"/>
    <property type="match status" value="2"/>
</dbReference>
<dbReference type="PROSITE" id="PS50294">
    <property type="entry name" value="WD_REPEATS_REGION"/>
    <property type="match status" value="4"/>
</dbReference>
<dbReference type="PROSITE" id="PS00678">
    <property type="entry name" value="WD_REPEATS_1"/>
    <property type="match status" value="4"/>
</dbReference>
<dbReference type="SMART" id="SM00320">
    <property type="entry name" value="WD40"/>
    <property type="match status" value="7"/>
</dbReference>
<dbReference type="PANTHER" id="PTHR19849">
    <property type="entry name" value="PHOSPHOLIPASE A-2-ACTIVATING PROTEIN"/>
    <property type="match status" value="1"/>
</dbReference>
<feature type="repeat" description="WD" evidence="4">
    <location>
        <begin position="148"/>
        <end position="187"/>
    </location>
</feature>
<keyword evidence="7" id="KW-1185">Reference proteome</keyword>
<sequence length="397" mass="44741">MPDFVRILPAEITGLIFSFVDHKALVNCERVSQAWRNAALDNHLWRQVFQKEHGPWQAAPGKDWKAMFAVNKDLRNKWKRAEMTYKYMDGHSDSVYCVQFDDVKAITGSRDRSLRVWDITTGECLQTIEAASGTAFHPLDSNTSIPPNLRHDGSILCLQYDPEILITGSSDGSCIVWSLPTFTTIARLSFHSAGVLDLCFDHSHIITCSRDMTVCVWDRSTFKLLRQLRGHTGPVNAIALRENRIVSASGDSLVKMWDLESGECIRDFKGHQRGLACVQFSEDMATIVSGGNDMDIRVWDAHTGECKNVLEGHRNLVRTLHLDARNRRIVSGSYDATVKVWNLDTGKLALDIKHFHSTWVLAVKSDHKRLISTSQDKLGLVIDFSEGVKGLEMLDEE</sequence>
<feature type="repeat" description="WD" evidence="4">
    <location>
        <begin position="188"/>
        <end position="227"/>
    </location>
</feature>
<protein>
    <submittedName>
        <fullName evidence="6">WD40 repeat-like protein</fullName>
    </submittedName>
</protein>
<dbReference type="PROSITE" id="PS50082">
    <property type="entry name" value="WD_REPEATS_2"/>
    <property type="match status" value="6"/>
</dbReference>
<dbReference type="InterPro" id="IPR020472">
    <property type="entry name" value="WD40_PAC1"/>
</dbReference>
<evidence type="ECO:0000259" key="5">
    <source>
        <dbReference type="PROSITE" id="PS50181"/>
    </source>
</evidence>
<dbReference type="Proteomes" id="UP000298138">
    <property type="component" value="Unassembled WGS sequence"/>
</dbReference>
<feature type="repeat" description="WD" evidence="4">
    <location>
        <begin position="310"/>
        <end position="351"/>
    </location>
</feature>
<evidence type="ECO:0000256" key="2">
    <source>
        <dbReference type="ARBA" id="ARBA00022574"/>
    </source>
</evidence>
<evidence type="ECO:0000256" key="4">
    <source>
        <dbReference type="PROSITE-ProRule" id="PRU00221"/>
    </source>
</evidence>
<dbReference type="SMART" id="SM00256">
    <property type="entry name" value="FBOX"/>
    <property type="match status" value="1"/>
</dbReference>
<dbReference type="PANTHER" id="PTHR19849:SF1">
    <property type="entry name" value="F-BOX_WD REPEAT-CONTAINING PROTEIN 7"/>
    <property type="match status" value="1"/>
</dbReference>
<dbReference type="CDD" id="cd00200">
    <property type="entry name" value="WD40"/>
    <property type="match status" value="1"/>
</dbReference>
<dbReference type="InterPro" id="IPR015943">
    <property type="entry name" value="WD40/YVTN_repeat-like_dom_sf"/>
</dbReference>
<dbReference type="AlphaFoldDB" id="A0A4S2MPR8"/>
<evidence type="ECO:0000313" key="6">
    <source>
        <dbReference type="EMBL" id="TGZ79196.1"/>
    </source>
</evidence>
<dbReference type="InterPro" id="IPR001680">
    <property type="entry name" value="WD40_rpt"/>
</dbReference>
<name>A0A4S2MPR8_9PEZI</name>
<evidence type="ECO:0000256" key="1">
    <source>
        <dbReference type="ARBA" id="ARBA00007968"/>
    </source>
</evidence>
<dbReference type="InterPro" id="IPR036322">
    <property type="entry name" value="WD40_repeat_dom_sf"/>
</dbReference>
<keyword evidence="3" id="KW-0677">Repeat</keyword>
<dbReference type="SUPFAM" id="SSF81383">
    <property type="entry name" value="F-box domain"/>
    <property type="match status" value="1"/>
</dbReference>
<dbReference type="InterPro" id="IPR036047">
    <property type="entry name" value="F-box-like_dom_sf"/>
</dbReference>
<accession>A0A4S2MPR8</accession>
<feature type="domain" description="F-box" evidence="5">
    <location>
        <begin position="2"/>
        <end position="48"/>
    </location>
</feature>
<dbReference type="OrthoDB" id="19711at2759"/>
<dbReference type="GO" id="GO:0043130">
    <property type="term" value="F:ubiquitin binding"/>
    <property type="evidence" value="ECO:0007669"/>
    <property type="project" value="TreeGrafter"/>
</dbReference>
<dbReference type="STRING" id="341454.A0A4S2MPR8"/>
<dbReference type="PROSITE" id="PS50181">
    <property type="entry name" value="FBOX"/>
    <property type="match status" value="1"/>
</dbReference>
<dbReference type="PRINTS" id="PR00320">
    <property type="entry name" value="GPROTEINBRPT"/>
</dbReference>
<dbReference type="GO" id="GO:0010992">
    <property type="term" value="P:ubiquitin recycling"/>
    <property type="evidence" value="ECO:0007669"/>
    <property type="project" value="TreeGrafter"/>
</dbReference>
<dbReference type="Gene3D" id="1.20.1280.50">
    <property type="match status" value="1"/>
</dbReference>
<comment type="similarity">
    <text evidence="1">Belongs to the WD repeat MET30/SCONB/SCON-2 family.</text>
</comment>
<dbReference type="InterPro" id="IPR019775">
    <property type="entry name" value="WD40_repeat_CS"/>
</dbReference>
<dbReference type="Pfam" id="PF12937">
    <property type="entry name" value="F-box-like"/>
    <property type="match status" value="1"/>
</dbReference>
<gene>
    <name evidence="6" type="ORF">EX30DRAFT_309243</name>
</gene>
<feature type="repeat" description="WD" evidence="4">
    <location>
        <begin position="228"/>
        <end position="267"/>
    </location>
</feature>